<keyword evidence="1" id="KW-1133">Transmembrane helix</keyword>
<proteinExistence type="predicted"/>
<dbReference type="GeneID" id="38117241"/>
<keyword evidence="1" id="KW-0472">Membrane</keyword>
<dbReference type="Proteomes" id="UP000256690">
    <property type="component" value="Unassembled WGS sequence"/>
</dbReference>
<keyword evidence="3" id="KW-1185">Reference proteome</keyword>
<evidence type="ECO:0000313" key="2">
    <source>
        <dbReference type="EMBL" id="RDW76879.1"/>
    </source>
</evidence>
<sequence>MSSFSSTWSSIVTRYPPAAIEVTGSALLQLTILLSYFLKSFYSRPTARAALLRCLPLAITNICLATTSHASFLYTVSRIRGVPFTQTSLSTVSSTMPTWTQLLSGFAQGALYFDIRASPLRGECVAGCVLQPPRGIRAGQLWQRGAAFGVHARACPESVCHGCVVAGHCVSYT</sequence>
<comment type="caution">
    <text evidence="2">The sequence shown here is derived from an EMBL/GenBank/DDBJ whole genome shotgun (WGS) entry which is preliminary data.</text>
</comment>
<dbReference type="OrthoDB" id="408954at2759"/>
<dbReference type="AlphaFoldDB" id="A0A3D8RS61"/>
<name>A0A3D8RS61_9EURO</name>
<reference evidence="2 3" key="1">
    <citation type="journal article" date="2018" name="IMA Fungus">
        <title>IMA Genome-F 9: Draft genome sequence of Annulohypoxylon stygium, Aspergillus mulundensis, Berkeleyomyces basicola (syn. Thielaviopsis basicola), Ceratocystis smalleyi, two Cercospora beticola strains, Coleophoma cylindrospora, Fusarium fracticaudum, Phialophora cf. hyalina, and Morchella septimelata.</title>
        <authorList>
            <person name="Wingfield B.D."/>
            <person name="Bills G.F."/>
            <person name="Dong Y."/>
            <person name="Huang W."/>
            <person name="Nel W.J."/>
            <person name="Swalarsk-Parry B.S."/>
            <person name="Vaghefi N."/>
            <person name="Wilken P.M."/>
            <person name="An Z."/>
            <person name="de Beer Z.W."/>
            <person name="De Vos L."/>
            <person name="Chen L."/>
            <person name="Duong T.A."/>
            <person name="Gao Y."/>
            <person name="Hammerbacher A."/>
            <person name="Kikkert J.R."/>
            <person name="Li Y."/>
            <person name="Li H."/>
            <person name="Li K."/>
            <person name="Li Q."/>
            <person name="Liu X."/>
            <person name="Ma X."/>
            <person name="Naidoo K."/>
            <person name="Pethybridge S.J."/>
            <person name="Sun J."/>
            <person name="Steenkamp E.T."/>
            <person name="van der Nest M.A."/>
            <person name="van Wyk S."/>
            <person name="Wingfield M.J."/>
            <person name="Xiong C."/>
            <person name="Yue Q."/>
            <person name="Zhang X."/>
        </authorList>
    </citation>
    <scope>NUCLEOTIDE SEQUENCE [LARGE SCALE GENOMIC DNA]</scope>
    <source>
        <strain evidence="2 3">DSM 5745</strain>
    </source>
</reference>
<dbReference type="EMBL" id="PVWQ01000007">
    <property type="protein sequence ID" value="RDW76879.1"/>
    <property type="molecule type" value="Genomic_DNA"/>
</dbReference>
<evidence type="ECO:0000256" key="1">
    <source>
        <dbReference type="SAM" id="Phobius"/>
    </source>
</evidence>
<evidence type="ECO:0000313" key="3">
    <source>
        <dbReference type="Proteomes" id="UP000256690"/>
    </source>
</evidence>
<organism evidence="2 3">
    <name type="scientific">Aspergillus mulundensis</name>
    <dbReference type="NCBI Taxonomy" id="1810919"/>
    <lineage>
        <taxon>Eukaryota</taxon>
        <taxon>Fungi</taxon>
        <taxon>Dikarya</taxon>
        <taxon>Ascomycota</taxon>
        <taxon>Pezizomycotina</taxon>
        <taxon>Eurotiomycetes</taxon>
        <taxon>Eurotiomycetidae</taxon>
        <taxon>Eurotiales</taxon>
        <taxon>Aspergillaceae</taxon>
        <taxon>Aspergillus</taxon>
        <taxon>Aspergillus subgen. Nidulantes</taxon>
    </lineage>
</organism>
<feature type="transmembrane region" description="Helical" evidence="1">
    <location>
        <begin position="20"/>
        <end position="38"/>
    </location>
</feature>
<accession>A0A3D8RS61</accession>
<dbReference type="RefSeq" id="XP_026603191.1">
    <property type="nucleotide sequence ID" value="XM_026748887.1"/>
</dbReference>
<keyword evidence="1" id="KW-0812">Transmembrane</keyword>
<feature type="transmembrane region" description="Helical" evidence="1">
    <location>
        <begin position="50"/>
        <end position="74"/>
    </location>
</feature>
<gene>
    <name evidence="2" type="ORF">DSM5745_06871</name>
</gene>
<protein>
    <submittedName>
        <fullName evidence="2">Uncharacterized protein</fullName>
    </submittedName>
</protein>